<dbReference type="Proteomes" id="UP000813427">
    <property type="component" value="Unassembled WGS sequence"/>
</dbReference>
<dbReference type="AlphaFoldDB" id="A0A8K0W7F0"/>
<name>A0A8K0W7F0_9HYPO</name>
<reference evidence="3" key="1">
    <citation type="journal article" date="2021" name="Nat. Commun.">
        <title>Genetic determinants of endophytism in the Arabidopsis root mycobiome.</title>
        <authorList>
            <person name="Mesny F."/>
            <person name="Miyauchi S."/>
            <person name="Thiergart T."/>
            <person name="Pickel B."/>
            <person name="Atanasova L."/>
            <person name="Karlsson M."/>
            <person name="Huettel B."/>
            <person name="Barry K.W."/>
            <person name="Haridas S."/>
            <person name="Chen C."/>
            <person name="Bauer D."/>
            <person name="Andreopoulos W."/>
            <person name="Pangilinan J."/>
            <person name="LaButti K."/>
            <person name="Riley R."/>
            <person name="Lipzen A."/>
            <person name="Clum A."/>
            <person name="Drula E."/>
            <person name="Henrissat B."/>
            <person name="Kohler A."/>
            <person name="Grigoriev I.V."/>
            <person name="Martin F.M."/>
            <person name="Hacquard S."/>
        </authorList>
    </citation>
    <scope>NUCLEOTIDE SEQUENCE</scope>
    <source>
        <strain evidence="3">MPI-SDFR-AT-0068</strain>
    </source>
</reference>
<protein>
    <recommendedName>
        <fullName evidence="2">Peptidase metallopeptidase domain-containing protein</fullName>
    </recommendedName>
</protein>
<dbReference type="GO" id="GO:0008270">
    <property type="term" value="F:zinc ion binding"/>
    <property type="evidence" value="ECO:0007669"/>
    <property type="project" value="InterPro"/>
</dbReference>
<dbReference type="SUPFAM" id="SSF55486">
    <property type="entry name" value="Metalloproteases ('zincins'), catalytic domain"/>
    <property type="match status" value="1"/>
</dbReference>
<dbReference type="SMART" id="SM00235">
    <property type="entry name" value="ZnMc"/>
    <property type="match status" value="1"/>
</dbReference>
<dbReference type="InterPro" id="IPR006026">
    <property type="entry name" value="Peptidase_Metallo"/>
</dbReference>
<organism evidence="3 4">
    <name type="scientific">Fusarium tricinctum</name>
    <dbReference type="NCBI Taxonomy" id="61284"/>
    <lineage>
        <taxon>Eukaryota</taxon>
        <taxon>Fungi</taxon>
        <taxon>Dikarya</taxon>
        <taxon>Ascomycota</taxon>
        <taxon>Pezizomycotina</taxon>
        <taxon>Sordariomycetes</taxon>
        <taxon>Hypocreomycetidae</taxon>
        <taxon>Hypocreales</taxon>
        <taxon>Nectriaceae</taxon>
        <taxon>Fusarium</taxon>
        <taxon>Fusarium tricinctum species complex</taxon>
    </lineage>
</organism>
<dbReference type="EMBL" id="JAGPXF010000007">
    <property type="protein sequence ID" value="KAH7236678.1"/>
    <property type="molecule type" value="Genomic_DNA"/>
</dbReference>
<dbReference type="InterPro" id="IPR001506">
    <property type="entry name" value="Peptidase_M12A"/>
</dbReference>
<dbReference type="GO" id="GO:0004222">
    <property type="term" value="F:metalloendopeptidase activity"/>
    <property type="evidence" value="ECO:0007669"/>
    <property type="project" value="InterPro"/>
</dbReference>
<feature type="compositionally biased region" description="Acidic residues" evidence="1">
    <location>
        <begin position="20"/>
        <end position="56"/>
    </location>
</feature>
<evidence type="ECO:0000259" key="2">
    <source>
        <dbReference type="SMART" id="SM00235"/>
    </source>
</evidence>
<dbReference type="GO" id="GO:0006508">
    <property type="term" value="P:proteolysis"/>
    <property type="evidence" value="ECO:0007669"/>
    <property type="project" value="InterPro"/>
</dbReference>
<accession>A0A8K0W7F0</accession>
<feature type="domain" description="Peptidase metallopeptidase" evidence="2">
    <location>
        <begin position="83"/>
        <end position="233"/>
    </location>
</feature>
<evidence type="ECO:0000313" key="4">
    <source>
        <dbReference type="Proteomes" id="UP000813427"/>
    </source>
</evidence>
<gene>
    <name evidence="3" type="ORF">BKA59DRAFT_487305</name>
</gene>
<comment type="caution">
    <text evidence="3">The sequence shown here is derived from an EMBL/GenBank/DDBJ whole genome shotgun (WGS) entry which is preliminary data.</text>
</comment>
<feature type="region of interest" description="Disordered" evidence="1">
    <location>
        <begin position="294"/>
        <end position="315"/>
    </location>
</feature>
<proteinExistence type="predicted"/>
<feature type="compositionally biased region" description="Basic and acidic residues" evidence="1">
    <location>
        <begin position="294"/>
        <end position="314"/>
    </location>
</feature>
<keyword evidence="4" id="KW-1185">Reference proteome</keyword>
<feature type="region of interest" description="Disordered" evidence="1">
    <location>
        <begin position="16"/>
        <end position="70"/>
    </location>
</feature>
<dbReference type="Pfam" id="PF01400">
    <property type="entry name" value="Astacin"/>
    <property type="match status" value="1"/>
</dbReference>
<dbReference type="Gene3D" id="3.40.390.10">
    <property type="entry name" value="Collagenase (Catalytic Domain)"/>
    <property type="match status" value="1"/>
</dbReference>
<evidence type="ECO:0000256" key="1">
    <source>
        <dbReference type="SAM" id="MobiDB-lite"/>
    </source>
</evidence>
<evidence type="ECO:0000313" key="3">
    <source>
        <dbReference type="EMBL" id="KAH7236678.1"/>
    </source>
</evidence>
<sequence length="401" mass="45064">MALSRFMLSTAYSDYCLSSDSDDSDDYNEDEDDDSDDSDNDSDDEEDEDEDDDDYEERPPKCSSGSVISQTRPAIAADGVAVNNLLWPANKHRLKVRFLDGGSWHRETVEQCVKTHYHAVKMRIRFKFLKMGIPGPSDIRITFGEWSSSYIGRDAENYPGEPTMWLNLYRHDTTISKQYRRLKRQADILHEFGHALGMDHEQKHPDYKVNWNYRVLQARHGWDAAKVRRAYDKHDTGRLRSAPYDRDSIMHYPVLEGDTLYRVQEVPINSVLSEGDKRFLAAIYPPAVVTRLPAKHEPPEASKGRREKKSEKELQVVPYNKHQPPKDRLTSTIGGPNVMVAVGLGGGGGFSAVFVSGSSSTSVISTNNIAITNGNTQGLIRTKIKSHRGGVSVSMTAAINL</sequence>
<dbReference type="InterPro" id="IPR024079">
    <property type="entry name" value="MetalloPept_cat_dom_sf"/>
</dbReference>
<dbReference type="OrthoDB" id="291007at2759"/>